<evidence type="ECO:0000256" key="1">
    <source>
        <dbReference type="SAM" id="MobiDB-lite"/>
    </source>
</evidence>
<dbReference type="RefSeq" id="WP_285525284.1">
    <property type="nucleotide sequence ID" value="NZ_JASNGB010000247.1"/>
</dbReference>
<dbReference type="Pfam" id="PF09348">
    <property type="entry name" value="DUF1990"/>
    <property type="match status" value="1"/>
</dbReference>
<organism evidence="4 5">
    <name type="scientific">Deinococcus rhizophilus</name>
    <dbReference type="NCBI Taxonomy" id="3049544"/>
    <lineage>
        <taxon>Bacteria</taxon>
        <taxon>Thermotogati</taxon>
        <taxon>Deinococcota</taxon>
        <taxon>Deinococci</taxon>
        <taxon>Deinococcales</taxon>
        <taxon>Deinococcaceae</taxon>
        <taxon>Deinococcus</taxon>
    </lineage>
</organism>
<proteinExistence type="predicted"/>
<gene>
    <name evidence="4" type="ORF">QOL99_16020</name>
</gene>
<comment type="caution">
    <text evidence="4">The sequence shown here is derived from an EMBL/GenBank/DDBJ whole genome shotgun (WGS) entry which is preliminary data.</text>
</comment>
<feature type="signal peptide" evidence="2">
    <location>
        <begin position="1"/>
        <end position="19"/>
    </location>
</feature>
<feature type="domain" description="DUF1990" evidence="3">
    <location>
        <begin position="87"/>
        <end position="171"/>
    </location>
</feature>
<feature type="region of interest" description="Disordered" evidence="1">
    <location>
        <begin position="212"/>
        <end position="233"/>
    </location>
</feature>
<keyword evidence="5" id="KW-1185">Reference proteome</keyword>
<sequence>MPNPARSRLTRLLALPALAAAAYALKGPPDPLRPSGPEDGVGPLTRRRYWVELEGATRDPEDIARHWREHLPDHAPKWLAYFRGLDGPIPPVEVGTRLWIQMMLVRRGRVVVEHIDPLGFRVRTLRLHPDAGTSDFRVYPQGEPGHVILQIESLLRTNSHFDRLAYIFGAHAGQRRNWELTLLSVAAHAGGRIVNRGHESLEMTHLAHSYTVPTPDDLPDAPVGLDRGTADHA</sequence>
<evidence type="ECO:0000313" key="4">
    <source>
        <dbReference type="EMBL" id="MDL2345642.1"/>
    </source>
</evidence>
<dbReference type="Proteomes" id="UP001302059">
    <property type="component" value="Unassembled WGS sequence"/>
</dbReference>
<name>A0ABT7JKR6_9DEIO</name>
<feature type="chain" id="PRO_5045054658" evidence="2">
    <location>
        <begin position="20"/>
        <end position="233"/>
    </location>
</feature>
<dbReference type="EMBL" id="JASNGB010000247">
    <property type="protein sequence ID" value="MDL2345642.1"/>
    <property type="molecule type" value="Genomic_DNA"/>
</dbReference>
<accession>A0ABT7JKR6</accession>
<keyword evidence="2" id="KW-0732">Signal</keyword>
<protein>
    <submittedName>
        <fullName evidence="4">DUF1990 family protein</fullName>
    </submittedName>
</protein>
<dbReference type="InterPro" id="IPR018960">
    <property type="entry name" value="DUF1990"/>
</dbReference>
<reference evidence="4 5" key="1">
    <citation type="submission" date="2023-05" db="EMBL/GenBank/DDBJ databases">
        <authorList>
            <person name="Gao F."/>
        </authorList>
    </citation>
    <scope>NUCLEOTIDE SEQUENCE [LARGE SCALE GENOMIC DNA]</scope>
    <source>
        <strain evidence="4 5">MIMF12</strain>
    </source>
</reference>
<evidence type="ECO:0000259" key="3">
    <source>
        <dbReference type="Pfam" id="PF09348"/>
    </source>
</evidence>
<evidence type="ECO:0000256" key="2">
    <source>
        <dbReference type="SAM" id="SignalP"/>
    </source>
</evidence>
<evidence type="ECO:0000313" key="5">
    <source>
        <dbReference type="Proteomes" id="UP001302059"/>
    </source>
</evidence>